<dbReference type="Proteomes" id="UP000199391">
    <property type="component" value="Unassembled WGS sequence"/>
</dbReference>
<dbReference type="AlphaFoldDB" id="A0A1I7HW67"/>
<dbReference type="InterPro" id="IPR033130">
    <property type="entry name" value="RNase_T2_His_AS_2"/>
</dbReference>
<dbReference type="SUPFAM" id="SSF55895">
    <property type="entry name" value="Ribonuclease Rh-like"/>
    <property type="match status" value="1"/>
</dbReference>
<organism evidence="4 5">
    <name type="scientific">Pseudoduganella namucuonensis</name>
    <dbReference type="NCBI Taxonomy" id="1035707"/>
    <lineage>
        <taxon>Bacteria</taxon>
        <taxon>Pseudomonadati</taxon>
        <taxon>Pseudomonadota</taxon>
        <taxon>Betaproteobacteria</taxon>
        <taxon>Burkholderiales</taxon>
        <taxon>Oxalobacteraceae</taxon>
        <taxon>Telluria group</taxon>
        <taxon>Pseudoduganella</taxon>
    </lineage>
</organism>
<dbReference type="PROSITE" id="PS00531">
    <property type="entry name" value="RNASE_T2_2"/>
    <property type="match status" value="1"/>
</dbReference>
<dbReference type="STRING" id="1035707.SAMN05216552_1006228"/>
<evidence type="ECO:0000256" key="3">
    <source>
        <dbReference type="SAM" id="SignalP"/>
    </source>
</evidence>
<name>A0A1I7HW67_9BURK</name>
<dbReference type="OrthoDB" id="4720638at2"/>
<evidence type="ECO:0000256" key="2">
    <source>
        <dbReference type="RuleBase" id="RU004328"/>
    </source>
</evidence>
<reference evidence="5" key="1">
    <citation type="submission" date="2016-10" db="EMBL/GenBank/DDBJ databases">
        <authorList>
            <person name="Varghese N."/>
            <person name="Submissions S."/>
        </authorList>
    </citation>
    <scope>NUCLEOTIDE SEQUENCE [LARGE SCALE GENOMIC DNA]</scope>
    <source>
        <strain evidence="5">CGMCC 1.11014</strain>
    </source>
</reference>
<evidence type="ECO:0000256" key="1">
    <source>
        <dbReference type="ARBA" id="ARBA00007469"/>
    </source>
</evidence>
<dbReference type="PANTHER" id="PTHR11240">
    <property type="entry name" value="RIBONUCLEASE T2"/>
    <property type="match status" value="1"/>
</dbReference>
<sequence>MRALIGTIAALAMAAGAHAARPDGPSCSIDPSKPKYYRLELTVPATFCMGSGGRSDPSCASFPKPGVQLHGLWPNYQAGYPSGTCGSACKGKGKDNGGGKFCAYPKPEGLYESKAWNAGKGYMAGLEKCLERHEWVKHGTCSPMKPADYFGWALEHTKTFADAVAPMLDRPVARSEFDAVIAKKLPKLDGAVHLKCKGKFVNSLYVSFEWGQQQPGAPMRTKGGANSYGNCGNEFIFPSKI</sequence>
<feature type="chain" id="PRO_5011642515" evidence="3">
    <location>
        <begin position="20"/>
        <end position="241"/>
    </location>
</feature>
<dbReference type="GO" id="GO:0003723">
    <property type="term" value="F:RNA binding"/>
    <property type="evidence" value="ECO:0007669"/>
    <property type="project" value="InterPro"/>
</dbReference>
<feature type="signal peptide" evidence="3">
    <location>
        <begin position="1"/>
        <end position="19"/>
    </location>
</feature>
<keyword evidence="3" id="KW-0732">Signal</keyword>
<dbReference type="Pfam" id="PF00445">
    <property type="entry name" value="Ribonuclease_T2"/>
    <property type="match status" value="1"/>
</dbReference>
<dbReference type="RefSeq" id="WP_093555217.1">
    <property type="nucleotide sequence ID" value="NZ_FPBO01000006.1"/>
</dbReference>
<comment type="similarity">
    <text evidence="1 2">Belongs to the RNase T2 family.</text>
</comment>
<dbReference type="EMBL" id="FPBO01000006">
    <property type="protein sequence ID" value="SFU64965.1"/>
    <property type="molecule type" value="Genomic_DNA"/>
</dbReference>
<keyword evidence="5" id="KW-1185">Reference proteome</keyword>
<dbReference type="Gene3D" id="3.90.730.10">
    <property type="entry name" value="Ribonuclease T2-like"/>
    <property type="match status" value="1"/>
</dbReference>
<evidence type="ECO:0000313" key="5">
    <source>
        <dbReference type="Proteomes" id="UP000199391"/>
    </source>
</evidence>
<protein>
    <submittedName>
        <fullName evidence="4">Ribonuclease T2</fullName>
    </submittedName>
</protein>
<dbReference type="GO" id="GO:0033897">
    <property type="term" value="F:ribonuclease T2 activity"/>
    <property type="evidence" value="ECO:0007669"/>
    <property type="project" value="InterPro"/>
</dbReference>
<accession>A0A1I7HW67</accession>
<evidence type="ECO:0000313" key="4">
    <source>
        <dbReference type="EMBL" id="SFU64965.1"/>
    </source>
</evidence>
<dbReference type="PANTHER" id="PTHR11240:SF22">
    <property type="entry name" value="RIBONUCLEASE T2"/>
    <property type="match status" value="1"/>
</dbReference>
<dbReference type="InterPro" id="IPR001568">
    <property type="entry name" value="RNase_T2-like"/>
</dbReference>
<gene>
    <name evidence="4" type="ORF">SAMN05216552_1006228</name>
</gene>
<dbReference type="InterPro" id="IPR036430">
    <property type="entry name" value="RNase_T2-like_sf"/>
</dbReference>
<proteinExistence type="inferred from homology"/>